<dbReference type="InterPro" id="IPR011066">
    <property type="entry name" value="MscS_channel_C_sf"/>
</dbReference>
<feature type="transmembrane region" description="Helical" evidence="8">
    <location>
        <begin position="111"/>
        <end position="134"/>
    </location>
</feature>
<evidence type="ECO:0000313" key="12">
    <source>
        <dbReference type="Proteomes" id="UP001232536"/>
    </source>
</evidence>
<feature type="transmembrane region" description="Helical" evidence="8">
    <location>
        <begin position="140"/>
        <end position="159"/>
    </location>
</feature>
<dbReference type="InterPro" id="IPR049278">
    <property type="entry name" value="MS_channel_C"/>
</dbReference>
<reference evidence="11 12" key="1">
    <citation type="submission" date="2023-07" db="EMBL/GenBank/DDBJ databases">
        <title>Description of novel actinomycetes strains, isolated from tidal flat sediment.</title>
        <authorList>
            <person name="Lu C."/>
        </authorList>
    </citation>
    <scope>NUCLEOTIDE SEQUENCE [LARGE SCALE GENOMIC DNA]</scope>
    <source>
        <strain evidence="11 12">SYSU T00b441</strain>
    </source>
</reference>
<dbReference type="InterPro" id="IPR045276">
    <property type="entry name" value="YbiO_bact"/>
</dbReference>
<dbReference type="Gene3D" id="3.30.70.100">
    <property type="match status" value="1"/>
</dbReference>
<gene>
    <name evidence="11" type="ORF">Q6348_08545</name>
</gene>
<feature type="compositionally biased region" description="Low complexity" evidence="7">
    <location>
        <begin position="334"/>
        <end position="348"/>
    </location>
</feature>
<protein>
    <submittedName>
        <fullName evidence="11">Mechanosensitive ion channel family protein</fullName>
    </submittedName>
</protein>
<dbReference type="InterPro" id="IPR011014">
    <property type="entry name" value="MscS_channel_TM-2"/>
</dbReference>
<proteinExistence type="inferred from homology"/>
<organism evidence="11 12">
    <name type="scientific">Actinotalea lenta</name>
    <dbReference type="NCBI Taxonomy" id="3064654"/>
    <lineage>
        <taxon>Bacteria</taxon>
        <taxon>Bacillati</taxon>
        <taxon>Actinomycetota</taxon>
        <taxon>Actinomycetes</taxon>
        <taxon>Micrococcales</taxon>
        <taxon>Cellulomonadaceae</taxon>
        <taxon>Actinotalea</taxon>
    </lineage>
</organism>
<dbReference type="Pfam" id="PF00924">
    <property type="entry name" value="MS_channel_2nd"/>
    <property type="match status" value="1"/>
</dbReference>
<name>A0ABT9D8M3_9CELL</name>
<dbReference type="PANTHER" id="PTHR30460">
    <property type="entry name" value="MODERATE CONDUCTANCE MECHANOSENSITIVE CHANNEL YBIO"/>
    <property type="match status" value="1"/>
</dbReference>
<feature type="domain" description="Mechanosensitive ion channel MscS" evidence="9">
    <location>
        <begin position="157"/>
        <end position="221"/>
    </location>
</feature>
<sequence length="357" mass="37581">MPVATTALPAAALGPLVPAAGVSTVVGDEASRWYDWLIGAPLQTLITLAVAGLVLVLLRWIIRRAVRSVVEGSTHVRKQARRLLLRSGIDAPADDPLVIARRVQRAETMGSVLRSSAALLVGIVAITVLANIWGWDLGPLLASAGVAGVALGFGAQTLVKDFLSGLFMLVEDQYGVGDVVDLGDATGVVEAIGLRVTQIRDLQGTLWYVRNGEVMRVGNLTQGWSRAFVEVLVTPDQDIEAATEALRTAAASLADDPDVAPQLLDEPAVTAYEDLSAESVRLRTMVKTVPGQQWAVQRVLRGKIRDAFAGSGVMLALPHREVHVRPGLAALTPASAGADAGSAESATSRTQDQNSKG</sequence>
<keyword evidence="3" id="KW-1003">Cell membrane</keyword>
<evidence type="ECO:0000256" key="6">
    <source>
        <dbReference type="ARBA" id="ARBA00023136"/>
    </source>
</evidence>
<evidence type="ECO:0000256" key="1">
    <source>
        <dbReference type="ARBA" id="ARBA00004651"/>
    </source>
</evidence>
<evidence type="ECO:0000259" key="10">
    <source>
        <dbReference type="Pfam" id="PF21082"/>
    </source>
</evidence>
<keyword evidence="5 8" id="KW-1133">Transmembrane helix</keyword>
<feature type="domain" description="Mechanosensitive ion channel MscS C-terminal" evidence="10">
    <location>
        <begin position="232"/>
        <end position="309"/>
    </location>
</feature>
<dbReference type="EMBL" id="JAUQYP010000001">
    <property type="protein sequence ID" value="MDO8107242.1"/>
    <property type="molecule type" value="Genomic_DNA"/>
</dbReference>
<dbReference type="Proteomes" id="UP001232536">
    <property type="component" value="Unassembled WGS sequence"/>
</dbReference>
<keyword evidence="12" id="KW-1185">Reference proteome</keyword>
<evidence type="ECO:0000256" key="7">
    <source>
        <dbReference type="SAM" id="MobiDB-lite"/>
    </source>
</evidence>
<feature type="transmembrane region" description="Helical" evidence="8">
    <location>
        <begin position="43"/>
        <end position="62"/>
    </location>
</feature>
<evidence type="ECO:0000256" key="4">
    <source>
        <dbReference type="ARBA" id="ARBA00022692"/>
    </source>
</evidence>
<dbReference type="Gene3D" id="1.10.287.1260">
    <property type="match status" value="1"/>
</dbReference>
<evidence type="ECO:0000256" key="8">
    <source>
        <dbReference type="SAM" id="Phobius"/>
    </source>
</evidence>
<evidence type="ECO:0000256" key="3">
    <source>
        <dbReference type="ARBA" id="ARBA00022475"/>
    </source>
</evidence>
<dbReference type="InterPro" id="IPR006685">
    <property type="entry name" value="MscS_channel_2nd"/>
</dbReference>
<dbReference type="InterPro" id="IPR010920">
    <property type="entry name" value="LSM_dom_sf"/>
</dbReference>
<evidence type="ECO:0000259" key="9">
    <source>
        <dbReference type="Pfam" id="PF00924"/>
    </source>
</evidence>
<keyword evidence="6 8" id="KW-0472">Membrane</keyword>
<accession>A0ABT9D8M3</accession>
<dbReference type="Pfam" id="PF21082">
    <property type="entry name" value="MS_channel_3rd"/>
    <property type="match status" value="1"/>
</dbReference>
<dbReference type="RefSeq" id="WP_304600874.1">
    <property type="nucleotide sequence ID" value="NZ_JAUQYO010000001.1"/>
</dbReference>
<evidence type="ECO:0000256" key="2">
    <source>
        <dbReference type="ARBA" id="ARBA00008017"/>
    </source>
</evidence>
<comment type="subcellular location">
    <subcellularLocation>
        <location evidence="1">Cell membrane</location>
        <topology evidence="1">Multi-pass membrane protein</topology>
    </subcellularLocation>
</comment>
<dbReference type="InterPro" id="IPR023408">
    <property type="entry name" value="MscS_beta-dom_sf"/>
</dbReference>
<dbReference type="SUPFAM" id="SSF82861">
    <property type="entry name" value="Mechanosensitive channel protein MscS (YggB), transmembrane region"/>
    <property type="match status" value="1"/>
</dbReference>
<comment type="caution">
    <text evidence="11">The sequence shown here is derived from an EMBL/GenBank/DDBJ whole genome shotgun (WGS) entry which is preliminary data.</text>
</comment>
<dbReference type="SUPFAM" id="SSF50182">
    <property type="entry name" value="Sm-like ribonucleoproteins"/>
    <property type="match status" value="1"/>
</dbReference>
<dbReference type="SUPFAM" id="SSF82689">
    <property type="entry name" value="Mechanosensitive channel protein MscS (YggB), C-terminal domain"/>
    <property type="match status" value="1"/>
</dbReference>
<evidence type="ECO:0000256" key="5">
    <source>
        <dbReference type="ARBA" id="ARBA00022989"/>
    </source>
</evidence>
<feature type="region of interest" description="Disordered" evidence="7">
    <location>
        <begin position="334"/>
        <end position="357"/>
    </location>
</feature>
<evidence type="ECO:0000313" key="11">
    <source>
        <dbReference type="EMBL" id="MDO8107242.1"/>
    </source>
</evidence>
<comment type="similarity">
    <text evidence="2">Belongs to the MscS (TC 1.A.23) family.</text>
</comment>
<dbReference type="PANTHER" id="PTHR30460:SF0">
    <property type="entry name" value="MODERATE CONDUCTANCE MECHANOSENSITIVE CHANNEL YBIO"/>
    <property type="match status" value="1"/>
</dbReference>
<keyword evidence="4 8" id="KW-0812">Transmembrane</keyword>
<dbReference type="Gene3D" id="2.30.30.60">
    <property type="match status" value="1"/>
</dbReference>